<feature type="chain" id="PRO_5008136064" evidence="2">
    <location>
        <begin position="19"/>
        <end position="260"/>
    </location>
</feature>
<keyword evidence="1" id="KW-0472">Membrane</keyword>
<reference evidence="4" key="1">
    <citation type="submission" date="2013-09" db="EMBL/GenBank/DDBJ databases">
        <title>The Genome Sequence of Anopheles maculatus species B.</title>
        <authorList>
            <consortium name="The Broad Institute Genomics Platform"/>
            <person name="Neafsey D.E."/>
            <person name="Besansky N."/>
            <person name="Howell P."/>
            <person name="Walton C."/>
            <person name="Young S.K."/>
            <person name="Zeng Q."/>
            <person name="Gargeya S."/>
            <person name="Fitzgerald M."/>
            <person name="Haas B."/>
            <person name="Abouelleil A."/>
            <person name="Allen A.W."/>
            <person name="Alvarado L."/>
            <person name="Arachchi H.M."/>
            <person name="Berlin A.M."/>
            <person name="Chapman S.B."/>
            <person name="Gainer-Dewar J."/>
            <person name="Goldberg J."/>
            <person name="Griggs A."/>
            <person name="Gujja S."/>
            <person name="Hansen M."/>
            <person name="Howarth C."/>
            <person name="Imamovic A."/>
            <person name="Ireland A."/>
            <person name="Larimer J."/>
            <person name="McCowan C."/>
            <person name="Murphy C."/>
            <person name="Pearson M."/>
            <person name="Poon T.W."/>
            <person name="Priest M."/>
            <person name="Roberts A."/>
            <person name="Saif S."/>
            <person name="Shea T."/>
            <person name="Sisk P."/>
            <person name="Sykes S."/>
            <person name="Wortman J."/>
            <person name="Nusbaum C."/>
            <person name="Birren B."/>
        </authorList>
    </citation>
    <scope>NUCLEOTIDE SEQUENCE [LARGE SCALE GENOMIC DNA]</scope>
    <source>
        <strain evidence="4">maculatus3</strain>
    </source>
</reference>
<dbReference type="Proteomes" id="UP000075901">
    <property type="component" value="Unassembled WGS sequence"/>
</dbReference>
<keyword evidence="1" id="KW-1133">Transmembrane helix</keyword>
<reference evidence="3" key="2">
    <citation type="submission" date="2020-05" db="UniProtKB">
        <authorList>
            <consortium name="EnsemblMetazoa"/>
        </authorList>
    </citation>
    <scope>IDENTIFICATION</scope>
    <source>
        <strain evidence="3">maculatus3</strain>
    </source>
</reference>
<evidence type="ECO:0000256" key="1">
    <source>
        <dbReference type="SAM" id="Phobius"/>
    </source>
</evidence>
<dbReference type="VEuPathDB" id="VectorBase:AMAM011721"/>
<feature type="signal peptide" evidence="2">
    <location>
        <begin position="1"/>
        <end position="18"/>
    </location>
</feature>
<evidence type="ECO:0000313" key="4">
    <source>
        <dbReference type="Proteomes" id="UP000075901"/>
    </source>
</evidence>
<keyword evidence="2" id="KW-0732">Signal</keyword>
<evidence type="ECO:0000256" key="2">
    <source>
        <dbReference type="SAM" id="SignalP"/>
    </source>
</evidence>
<organism evidence="3 4">
    <name type="scientific">Anopheles maculatus</name>
    <dbReference type="NCBI Taxonomy" id="74869"/>
    <lineage>
        <taxon>Eukaryota</taxon>
        <taxon>Metazoa</taxon>
        <taxon>Ecdysozoa</taxon>
        <taxon>Arthropoda</taxon>
        <taxon>Hexapoda</taxon>
        <taxon>Insecta</taxon>
        <taxon>Pterygota</taxon>
        <taxon>Neoptera</taxon>
        <taxon>Endopterygota</taxon>
        <taxon>Diptera</taxon>
        <taxon>Nematocera</taxon>
        <taxon>Culicoidea</taxon>
        <taxon>Culicidae</taxon>
        <taxon>Anophelinae</taxon>
        <taxon>Anopheles</taxon>
        <taxon>Anopheles maculatus group</taxon>
    </lineage>
</organism>
<accession>A0A182SR35</accession>
<dbReference type="EnsemblMetazoa" id="AMAM011721-RA">
    <property type="protein sequence ID" value="AMAM011721-PA"/>
    <property type="gene ID" value="AMAM011721"/>
</dbReference>
<dbReference type="AlphaFoldDB" id="A0A182SR35"/>
<keyword evidence="1" id="KW-0812">Transmembrane</keyword>
<name>A0A182SR35_9DIPT</name>
<sequence length="260" mass="30151">MFQLAVTVLLACAVYVKGTMVYGRCPFLKAIRFEPYLIRFFEGNNGEILYFSNVRFEALFDERLEIEEHYVSEYVIMLEQKEHCFQPFQLHLRSALKPTLEGRYRYESVTILNTTILGLHEKDYLLAFSCAQIGHNKLEYVWIFGRAGRFGIGPEKVRKLFGHLLANMSTEMQDLRRSHHDLPFCKSMLWSAIFYGVGGVLVLLVMTAGIVCWKKHKQILQLRRQSCAECEYPVQELELERVERNVTSAKTIAIMHGAII</sequence>
<protein>
    <submittedName>
        <fullName evidence="3">Uncharacterized protein</fullName>
    </submittedName>
</protein>
<proteinExistence type="predicted"/>
<feature type="transmembrane region" description="Helical" evidence="1">
    <location>
        <begin position="188"/>
        <end position="213"/>
    </location>
</feature>
<evidence type="ECO:0000313" key="3">
    <source>
        <dbReference type="EnsemblMetazoa" id="AMAM011721-PA"/>
    </source>
</evidence>
<keyword evidence="4" id="KW-1185">Reference proteome</keyword>